<dbReference type="KEGG" id="goe:100902918"/>
<evidence type="ECO:0000313" key="3">
    <source>
        <dbReference type="Proteomes" id="UP000694867"/>
    </source>
</evidence>
<organism evidence="3 4">
    <name type="scientific">Galendromus occidentalis</name>
    <name type="common">western predatory mite</name>
    <dbReference type="NCBI Taxonomy" id="34638"/>
    <lineage>
        <taxon>Eukaryota</taxon>
        <taxon>Metazoa</taxon>
        <taxon>Ecdysozoa</taxon>
        <taxon>Arthropoda</taxon>
        <taxon>Chelicerata</taxon>
        <taxon>Arachnida</taxon>
        <taxon>Acari</taxon>
        <taxon>Parasitiformes</taxon>
        <taxon>Mesostigmata</taxon>
        <taxon>Gamasina</taxon>
        <taxon>Phytoseioidea</taxon>
        <taxon>Phytoseiidae</taxon>
        <taxon>Typhlodrominae</taxon>
        <taxon>Galendromus</taxon>
    </lineage>
</organism>
<proteinExistence type="predicted"/>
<dbReference type="Gene3D" id="2.60.120.680">
    <property type="entry name" value="GOLD domain"/>
    <property type="match status" value="1"/>
</dbReference>
<sequence>MSLTSVGDSSDEDDEIFELPEIQPAFVSSHKNIDEFKHEILQGDNGMLKVCSGEILTVRIPTSDDGRFIYWEFATDDYDLAFGVNFEWNKCPDIEVTLDVNDTDTEEEDDFWADDEHLTDVNDIEAPKKDKQKEEPPTSVIVPVYRKNSHEEVIIGSHRYPGRGTYLLKFDNSYSFFRTKIVYYRCFYGQ</sequence>
<dbReference type="InterPro" id="IPR036598">
    <property type="entry name" value="GOLD_dom_sf"/>
</dbReference>
<dbReference type="SUPFAM" id="SSF101576">
    <property type="entry name" value="Supernatant protein factor (SPF), C-terminal domain"/>
    <property type="match status" value="1"/>
</dbReference>
<dbReference type="GO" id="GO:0000139">
    <property type="term" value="C:Golgi membrane"/>
    <property type="evidence" value="ECO:0007669"/>
    <property type="project" value="TreeGrafter"/>
</dbReference>
<dbReference type="Pfam" id="PF13897">
    <property type="entry name" value="GOLD_2"/>
    <property type="match status" value="1"/>
</dbReference>
<feature type="domain" description="GOLD" evidence="2">
    <location>
        <begin position="34"/>
        <end position="188"/>
    </location>
</feature>
<dbReference type="InterPro" id="IPR009038">
    <property type="entry name" value="GOLD_dom"/>
</dbReference>
<keyword evidence="1" id="KW-0007">Acetylation</keyword>
<name>A0AAJ6VV96_9ACAR</name>
<protein>
    <submittedName>
        <fullName evidence="4">Golgi resident protein GCP60</fullName>
    </submittedName>
</protein>
<reference evidence="4" key="1">
    <citation type="submission" date="2025-08" db="UniProtKB">
        <authorList>
            <consortium name="RefSeq"/>
        </authorList>
    </citation>
    <scope>IDENTIFICATION</scope>
</reference>
<keyword evidence="3" id="KW-1185">Reference proteome</keyword>
<evidence type="ECO:0000259" key="2">
    <source>
        <dbReference type="PROSITE" id="PS50866"/>
    </source>
</evidence>
<accession>A0AAJ6VV96</accession>
<dbReference type="InterPro" id="IPR052269">
    <property type="entry name" value="Golgi-PI4KB_interaction"/>
</dbReference>
<gene>
    <name evidence="4" type="primary">LOC100902918</name>
</gene>
<dbReference type="RefSeq" id="XP_003739341.1">
    <property type="nucleotide sequence ID" value="XM_003739293.3"/>
</dbReference>
<dbReference type="PANTHER" id="PTHR22973">
    <property type="entry name" value="LD35087P"/>
    <property type="match status" value="1"/>
</dbReference>
<dbReference type="AlphaFoldDB" id="A0AAJ6VV96"/>
<dbReference type="GeneID" id="100902918"/>
<dbReference type="Proteomes" id="UP000694867">
    <property type="component" value="Unplaced"/>
</dbReference>
<dbReference type="PROSITE" id="PS50866">
    <property type="entry name" value="GOLD"/>
    <property type="match status" value="1"/>
</dbReference>
<evidence type="ECO:0000256" key="1">
    <source>
        <dbReference type="ARBA" id="ARBA00022990"/>
    </source>
</evidence>
<dbReference type="PANTHER" id="PTHR22973:SF12">
    <property type="entry name" value="LD35087P"/>
    <property type="match status" value="1"/>
</dbReference>
<evidence type="ECO:0000313" key="4">
    <source>
        <dbReference type="RefSeq" id="XP_003739341.1"/>
    </source>
</evidence>